<dbReference type="Proteomes" id="UP000005532">
    <property type="component" value="Unassembled WGS sequence"/>
</dbReference>
<feature type="region of interest" description="Disordered" evidence="1">
    <location>
        <begin position="132"/>
        <end position="154"/>
    </location>
</feature>
<reference evidence="2 3" key="1">
    <citation type="journal article" date="2010" name="Vet. Microbiol.">
        <title>Production of haemolysins by strains of the Actinobacillus minor/porcitonsillarum complex.</title>
        <authorList>
            <person name="Arya G."/>
            <person name="Niven D.F."/>
        </authorList>
    </citation>
    <scope>NUCLEOTIDE SEQUENCE [LARGE SCALE GENOMIC DNA]</scope>
    <source>
        <strain evidence="2 3">NM305</strain>
    </source>
</reference>
<gene>
    <name evidence="2" type="ORF">AM305_10086</name>
</gene>
<protein>
    <submittedName>
        <fullName evidence="2">Uncharacterized protein</fullName>
    </submittedName>
</protein>
<feature type="non-terminal residue" evidence="2">
    <location>
        <position position="154"/>
    </location>
</feature>
<organism evidence="2 3">
    <name type="scientific">Actinobacillus minor NM305</name>
    <dbReference type="NCBI Taxonomy" id="637911"/>
    <lineage>
        <taxon>Bacteria</taxon>
        <taxon>Pseudomonadati</taxon>
        <taxon>Pseudomonadota</taxon>
        <taxon>Gammaproteobacteria</taxon>
        <taxon>Pasteurellales</taxon>
        <taxon>Pasteurellaceae</taxon>
        <taxon>Actinobacillus</taxon>
    </lineage>
</organism>
<dbReference type="RefSeq" id="WP_005824246.1">
    <property type="nucleotide sequence ID" value="NZ_ACQL01000097.1"/>
</dbReference>
<evidence type="ECO:0000313" key="2">
    <source>
        <dbReference type="EMBL" id="EER47045.1"/>
    </source>
</evidence>
<sequence>MRKVVLTIAKGNKTESIALQQGKTVIKKAEGAVRYRITDENGVLIEHVQVEQIGDDLVFYTPSTEEPLLILEKYNTYYSGENIASVVENSVSITRNIIANSLSVAQLTSISLGAATTAVVATSIYNHAKASTVPHVEQETNPVEPETQPTKPET</sequence>
<accession>C5S2B8</accession>
<dbReference type="AlphaFoldDB" id="C5S2B8"/>
<proteinExistence type="predicted"/>
<evidence type="ECO:0000256" key="1">
    <source>
        <dbReference type="SAM" id="MobiDB-lite"/>
    </source>
</evidence>
<evidence type="ECO:0000313" key="3">
    <source>
        <dbReference type="Proteomes" id="UP000005532"/>
    </source>
</evidence>
<dbReference type="EMBL" id="ACQL01000097">
    <property type="protein sequence ID" value="EER47045.1"/>
    <property type="molecule type" value="Genomic_DNA"/>
</dbReference>
<comment type="caution">
    <text evidence="2">The sequence shown here is derived from an EMBL/GenBank/DDBJ whole genome shotgun (WGS) entry which is preliminary data.</text>
</comment>
<name>C5S2B8_9PAST</name>